<reference evidence="6" key="1">
    <citation type="journal article" date="2020" name="Fungal Divers.">
        <title>Resolving the Mortierellaceae phylogeny through synthesis of multi-gene phylogenetics and phylogenomics.</title>
        <authorList>
            <person name="Vandepol N."/>
            <person name="Liber J."/>
            <person name="Desiro A."/>
            <person name="Na H."/>
            <person name="Kennedy M."/>
            <person name="Barry K."/>
            <person name="Grigoriev I.V."/>
            <person name="Miller A.N."/>
            <person name="O'Donnell K."/>
            <person name="Stajich J.E."/>
            <person name="Bonito G."/>
        </authorList>
    </citation>
    <scope>NUCLEOTIDE SEQUENCE</scope>
    <source>
        <strain evidence="6">NVP1</strain>
    </source>
</reference>
<dbReference type="InterPro" id="IPR050108">
    <property type="entry name" value="CDK"/>
</dbReference>
<dbReference type="GO" id="GO:0004674">
    <property type="term" value="F:protein serine/threonine kinase activity"/>
    <property type="evidence" value="ECO:0007669"/>
    <property type="project" value="TreeGrafter"/>
</dbReference>
<evidence type="ECO:0000259" key="5">
    <source>
        <dbReference type="PROSITE" id="PS50011"/>
    </source>
</evidence>
<dbReference type="PANTHER" id="PTHR24056">
    <property type="entry name" value="CELL DIVISION PROTEIN KINASE"/>
    <property type="match status" value="1"/>
</dbReference>
<sequence length="732" mass="79081">MARPVIPKLGYPCLAASADTVALVGLSLTGGSVDTKNATYPIHSYSLLKDSISPSSPNTTATFTLSPTSKSFQVNALQESRMICAMDNSNTLIYIYNDKVYIENAVNSTLAAPLPLSGWNAARGLTPQVVYATTTAGSFQWLGISNGTWTQHSISAAGISAPTPAQVPATLPTTGVNLIIREASDSFLVVYSTGSAPEGARFKLGPNSSLSTIIMNSTSFKALDFSSVAHVQSNVSNYFLGRPYSTDVYTVTVKTNVNASSIWMASTRQPPGDKDGPVPELWPYATAAFYANDKALIYGGQSNRTSNAWKFDMTTVTLNAGYFIDTYQPFHSNGDAGVFSVYTPPPLPSVEKKGLSTQAIIGIAVGAAALLMLAVLFIIFQRRNKKIKAHDKISMSVRDMQSKGATGSTHSLIASDATGTPRGQTSVSTERPVENLTLRVPIVRYDGRDVARSMPNAGLGAVVLSQYRLGSTNVSTPMIVIQLGENVDTAESVTLKWVRDEIVWQREAAMLNHIVNPAKIISLHQTMIIPAALEWRHILVLDAHDSTLDIRLAQIPGRLLPRHEQSQIVKAVIGGLGWCHQKDVVHLSICTGSLVLNENDEWVLWSFGGARFLNEAVGARQGTMIGHDQGAVERNMAPELMAARRAGRLESTLSTTAMDAWSAGCVLFEVLTGQPLFRTEDAAEQASTGHFNAWKDRLIEIMDPQERRVVEGLLVLDPNYRLTLAQAEAILV</sequence>
<dbReference type="InterPro" id="IPR011009">
    <property type="entry name" value="Kinase-like_dom_sf"/>
</dbReference>
<keyword evidence="4" id="KW-1133">Transmembrane helix</keyword>
<dbReference type="EMBL" id="JAAAUY010000021">
    <property type="protein sequence ID" value="KAF9337621.1"/>
    <property type="molecule type" value="Genomic_DNA"/>
</dbReference>
<gene>
    <name evidence="6" type="ORF">BG006_003794</name>
</gene>
<keyword evidence="2" id="KW-0067">ATP-binding</keyword>
<dbReference type="GO" id="GO:0005524">
    <property type="term" value="F:ATP binding"/>
    <property type="evidence" value="ECO:0007669"/>
    <property type="project" value="UniProtKB-KW"/>
</dbReference>
<dbReference type="SMART" id="SM00220">
    <property type="entry name" value="S_TKc"/>
    <property type="match status" value="1"/>
</dbReference>
<dbReference type="SUPFAM" id="SSF56112">
    <property type="entry name" value="Protein kinase-like (PK-like)"/>
    <property type="match status" value="1"/>
</dbReference>
<dbReference type="Proteomes" id="UP000696485">
    <property type="component" value="Unassembled WGS sequence"/>
</dbReference>
<organism evidence="6 7">
    <name type="scientific">Podila minutissima</name>
    <dbReference type="NCBI Taxonomy" id="64525"/>
    <lineage>
        <taxon>Eukaryota</taxon>
        <taxon>Fungi</taxon>
        <taxon>Fungi incertae sedis</taxon>
        <taxon>Mucoromycota</taxon>
        <taxon>Mortierellomycotina</taxon>
        <taxon>Mortierellomycetes</taxon>
        <taxon>Mortierellales</taxon>
        <taxon>Mortierellaceae</taxon>
        <taxon>Podila</taxon>
    </lineage>
</organism>
<feature type="transmembrane region" description="Helical" evidence="4">
    <location>
        <begin position="359"/>
        <end position="380"/>
    </location>
</feature>
<dbReference type="InterPro" id="IPR000719">
    <property type="entry name" value="Prot_kinase_dom"/>
</dbReference>
<evidence type="ECO:0000256" key="2">
    <source>
        <dbReference type="ARBA" id="ARBA00022840"/>
    </source>
</evidence>
<evidence type="ECO:0000256" key="1">
    <source>
        <dbReference type="ARBA" id="ARBA00022741"/>
    </source>
</evidence>
<evidence type="ECO:0000313" key="7">
    <source>
        <dbReference type="Proteomes" id="UP000696485"/>
    </source>
</evidence>
<dbReference type="AlphaFoldDB" id="A0A9P5SSL1"/>
<keyword evidence="7" id="KW-1185">Reference proteome</keyword>
<feature type="domain" description="Protein kinase" evidence="5">
    <location>
        <begin position="448"/>
        <end position="731"/>
    </location>
</feature>
<evidence type="ECO:0000313" key="6">
    <source>
        <dbReference type="EMBL" id="KAF9337621.1"/>
    </source>
</evidence>
<dbReference type="Gene3D" id="1.10.510.10">
    <property type="entry name" value="Transferase(Phosphotransferase) domain 1"/>
    <property type="match status" value="1"/>
</dbReference>
<evidence type="ECO:0000256" key="4">
    <source>
        <dbReference type="SAM" id="Phobius"/>
    </source>
</evidence>
<accession>A0A9P5SSL1</accession>
<dbReference type="GO" id="GO:0005634">
    <property type="term" value="C:nucleus"/>
    <property type="evidence" value="ECO:0007669"/>
    <property type="project" value="TreeGrafter"/>
</dbReference>
<keyword evidence="1" id="KW-0547">Nucleotide-binding</keyword>
<comment type="caution">
    <text evidence="6">The sequence shown here is derived from an EMBL/GenBank/DDBJ whole genome shotgun (WGS) entry which is preliminary data.</text>
</comment>
<evidence type="ECO:0000256" key="3">
    <source>
        <dbReference type="SAM" id="MobiDB-lite"/>
    </source>
</evidence>
<protein>
    <recommendedName>
        <fullName evidence="5">Protein kinase domain-containing protein</fullName>
    </recommendedName>
</protein>
<proteinExistence type="predicted"/>
<name>A0A9P5SSL1_9FUNG</name>
<dbReference type="Pfam" id="PF00069">
    <property type="entry name" value="Pkinase"/>
    <property type="match status" value="1"/>
</dbReference>
<keyword evidence="4" id="KW-0472">Membrane</keyword>
<keyword evidence="4" id="KW-0812">Transmembrane</keyword>
<feature type="compositionally biased region" description="Polar residues" evidence="3">
    <location>
        <begin position="403"/>
        <end position="429"/>
    </location>
</feature>
<feature type="region of interest" description="Disordered" evidence="3">
    <location>
        <begin position="402"/>
        <end position="430"/>
    </location>
</feature>
<dbReference type="PROSITE" id="PS50011">
    <property type="entry name" value="PROTEIN_KINASE_DOM"/>
    <property type="match status" value="1"/>
</dbReference>